<feature type="transmembrane region" description="Helical" evidence="7">
    <location>
        <begin position="99"/>
        <end position="115"/>
    </location>
</feature>
<dbReference type="InterPro" id="IPR001750">
    <property type="entry name" value="ND/Mrp_TM"/>
</dbReference>
<comment type="catalytic activity">
    <reaction evidence="6">
        <text>a ubiquinone + NADH + 5 H(+)(in) = a ubiquinol + NAD(+) + 4 H(+)(out)</text>
        <dbReference type="Rhea" id="RHEA:29091"/>
        <dbReference type="Rhea" id="RHEA-COMP:9565"/>
        <dbReference type="Rhea" id="RHEA-COMP:9566"/>
        <dbReference type="ChEBI" id="CHEBI:15378"/>
        <dbReference type="ChEBI" id="CHEBI:16389"/>
        <dbReference type="ChEBI" id="CHEBI:17976"/>
        <dbReference type="ChEBI" id="CHEBI:57540"/>
        <dbReference type="ChEBI" id="CHEBI:57945"/>
        <dbReference type="EC" id="7.1.1.2"/>
    </reaction>
</comment>
<evidence type="ECO:0000256" key="2">
    <source>
        <dbReference type="ARBA" id="ARBA00012944"/>
    </source>
</evidence>
<dbReference type="AlphaFoldDB" id="I6LIR7"/>
<evidence type="ECO:0000256" key="5">
    <source>
        <dbReference type="ARBA" id="ARBA00023136"/>
    </source>
</evidence>
<dbReference type="EC" id="7.1.1.2" evidence="2"/>
<dbReference type="InterPro" id="IPR010096">
    <property type="entry name" value="NADH-Q_OxRdtase_suN/2"/>
</dbReference>
<feature type="transmembrane region" description="Helical" evidence="7">
    <location>
        <begin position="436"/>
        <end position="457"/>
    </location>
</feature>
<dbReference type="PANTHER" id="PTHR22773">
    <property type="entry name" value="NADH DEHYDROGENASE"/>
    <property type="match status" value="1"/>
</dbReference>
<feature type="domain" description="NADH:quinone oxidoreductase/Mrp antiporter transmembrane" evidence="8">
    <location>
        <begin position="117"/>
        <end position="391"/>
    </location>
</feature>
<dbReference type="GO" id="GO:0042773">
    <property type="term" value="P:ATP synthesis coupled electron transport"/>
    <property type="evidence" value="ECO:0007669"/>
    <property type="project" value="InterPro"/>
</dbReference>
<dbReference type="EMBL" id="EU237485">
    <property type="protein sequence ID" value="ABW83948.1"/>
    <property type="molecule type" value="Genomic_DNA"/>
</dbReference>
<evidence type="ECO:0000256" key="4">
    <source>
        <dbReference type="ARBA" id="ARBA00022989"/>
    </source>
</evidence>
<evidence type="ECO:0000256" key="6">
    <source>
        <dbReference type="ARBA" id="ARBA00049551"/>
    </source>
</evidence>
<evidence type="ECO:0000259" key="8">
    <source>
        <dbReference type="Pfam" id="PF00361"/>
    </source>
</evidence>
<dbReference type="GO" id="GO:0008137">
    <property type="term" value="F:NADH dehydrogenase (ubiquinone) activity"/>
    <property type="evidence" value="ECO:0007669"/>
    <property type="project" value="UniProtKB-EC"/>
</dbReference>
<gene>
    <name evidence="9" type="primary">nad2</name>
</gene>
<feature type="transmembrane region" description="Helical" evidence="7">
    <location>
        <begin position="276"/>
        <end position="293"/>
    </location>
</feature>
<feature type="transmembrane region" description="Helical" evidence="7">
    <location>
        <begin position="305"/>
        <end position="326"/>
    </location>
</feature>
<proteinExistence type="inferred from homology"/>
<keyword evidence="3 7" id="KW-0812">Transmembrane</keyword>
<sequence length="465" mass="50947">MEEYIKIIVSPEGLLSLTILYLIIHGIQYFTLKLSMGVVIIMIVLQFYNKSDYSQFYEITNGFLVSNNWIMVSKIIIIFGGLLILLINKNGEKEKSSNIVPVLILVVILSSIFLVSSENWLTVYLSIELLTLSLLILITIKQNSVLGAEAGIKYFVLGAVSSGLFLFGCVLIYGLTSEISIQGGELTKINENAGKTLITISLLFKLSVAPFHMWAPDVYEGSPTAVTALVATVPKIGMFSILAQIGPIYNILIICAGLSMIVGAIGGLNQTKIKRLLAYSGIGHMGFIVFGVGNGCLEGYQASLVYIIIYTIMVICSFSIILSLNLKKNLLSELSNVSRLNPVIGGTLSLVFLSMAGVPPLIGFLNKWLIIQAGIINQYYLMSIIAVVSSVVAGINYVRVVKIIYFQIDSALFIWNKVLNINNIYVKNGTLNLKRAIIIGGSFYVVLFLMICPNILLRLTHGLFI</sequence>
<protein>
    <recommendedName>
        <fullName evidence="2">NADH:ubiquinone reductase (H(+)-translocating)</fullName>
        <ecNumber evidence="2">7.1.1.2</ecNumber>
    </recommendedName>
</protein>
<dbReference type="Pfam" id="PF00361">
    <property type="entry name" value="Proton_antipo_M"/>
    <property type="match status" value="1"/>
</dbReference>
<feature type="transmembrane region" description="Helical" evidence="7">
    <location>
        <begin position="121"/>
        <end position="140"/>
    </location>
</feature>
<evidence type="ECO:0000256" key="3">
    <source>
        <dbReference type="ARBA" id="ARBA00022692"/>
    </source>
</evidence>
<keyword evidence="9" id="KW-0496">Mitochondrion</keyword>
<comment type="subcellular location">
    <subcellularLocation>
        <location evidence="1">Membrane</location>
        <topology evidence="1">Multi-pass membrane protein</topology>
    </subcellularLocation>
</comment>
<evidence type="ECO:0000313" key="9">
    <source>
        <dbReference type="EMBL" id="ABW83948.1"/>
    </source>
</evidence>
<feature type="transmembrane region" description="Helical" evidence="7">
    <location>
        <begin position="251"/>
        <end position="269"/>
    </location>
</feature>
<feature type="transmembrane region" description="Helical" evidence="7">
    <location>
        <begin position="226"/>
        <end position="245"/>
    </location>
</feature>
<geneLocation type="mitochondrion" evidence="9"/>
<keyword evidence="5 7" id="KW-0472">Membrane</keyword>
<organism evidence="9">
    <name type="scientific">Igernella notabilis</name>
    <dbReference type="NCBI Taxonomy" id="479643"/>
    <lineage>
        <taxon>Eukaryota</taxon>
        <taxon>Metazoa</taxon>
        <taxon>Porifera</taxon>
        <taxon>Demospongiae</taxon>
        <taxon>Keratosa</taxon>
        <taxon>Dendroceratida</taxon>
        <taxon>Dictyodendrillidae</taxon>
        <taxon>Igernella</taxon>
    </lineage>
</organism>
<evidence type="ECO:0000256" key="7">
    <source>
        <dbReference type="SAM" id="Phobius"/>
    </source>
</evidence>
<dbReference type="GO" id="GO:0016020">
    <property type="term" value="C:membrane"/>
    <property type="evidence" value="ECO:0007669"/>
    <property type="project" value="UniProtKB-SubCell"/>
</dbReference>
<feature type="transmembrane region" description="Helical" evidence="7">
    <location>
        <begin position="68"/>
        <end position="87"/>
    </location>
</feature>
<accession>I6LIR7</accession>
<feature type="transmembrane region" description="Helical" evidence="7">
    <location>
        <begin position="378"/>
        <end position="398"/>
    </location>
</feature>
<feature type="transmembrane region" description="Helical" evidence="7">
    <location>
        <begin position="30"/>
        <end position="48"/>
    </location>
</feature>
<reference evidence="9" key="1">
    <citation type="journal article" date="2008" name="Gene">
        <title>The mitochondrial genome of Hydra oligactis (Cnidaria, Hydrozoa) sheds new light on animal mtDNA evolution and cnidarian phylogeny.</title>
        <authorList>
            <person name="Kayal E."/>
            <person name="Lavrov D.V."/>
        </authorList>
    </citation>
    <scope>NUCLEOTIDE SEQUENCE</scope>
</reference>
<feature type="transmembrane region" description="Helical" evidence="7">
    <location>
        <begin position="338"/>
        <end position="358"/>
    </location>
</feature>
<name>I6LIR7_9METZ</name>
<keyword evidence="4 7" id="KW-1133">Transmembrane helix</keyword>
<feature type="transmembrane region" description="Helical" evidence="7">
    <location>
        <begin position="152"/>
        <end position="176"/>
    </location>
</feature>
<evidence type="ECO:0000256" key="1">
    <source>
        <dbReference type="ARBA" id="ARBA00004141"/>
    </source>
</evidence>
<dbReference type="HAMAP" id="MF_00445">
    <property type="entry name" value="NDH1_NuoN_1"/>
    <property type="match status" value="1"/>
</dbReference>